<sequence length="148" mass="16914">MLNLNPDQNLILDLDSTRYNETLRPMIECLKYSPLAQALTMVESIPMVHLSKAYSFATYIQAYEIIISEVAMSRTSINKARFCKMIGLDSSEYLVDPDLISSIDPINMFYQIGYIWDISLLSKFRKPNIPPVLNDLFALTFKGFLNTS</sequence>
<evidence type="ECO:0000313" key="2">
    <source>
        <dbReference type="Proteomes" id="UP001177003"/>
    </source>
</evidence>
<name>A0AA35Z0P5_LACSI</name>
<reference evidence="1" key="1">
    <citation type="submission" date="2023-04" db="EMBL/GenBank/DDBJ databases">
        <authorList>
            <person name="Vijverberg K."/>
            <person name="Xiong W."/>
            <person name="Schranz E."/>
        </authorList>
    </citation>
    <scope>NUCLEOTIDE SEQUENCE</scope>
</reference>
<dbReference type="AlphaFoldDB" id="A0AA35Z0P5"/>
<gene>
    <name evidence="1" type="ORF">LSALG_LOCUS22886</name>
</gene>
<evidence type="ECO:0000313" key="1">
    <source>
        <dbReference type="EMBL" id="CAI9283282.1"/>
    </source>
</evidence>
<organism evidence="1 2">
    <name type="scientific">Lactuca saligna</name>
    <name type="common">Willowleaf lettuce</name>
    <dbReference type="NCBI Taxonomy" id="75948"/>
    <lineage>
        <taxon>Eukaryota</taxon>
        <taxon>Viridiplantae</taxon>
        <taxon>Streptophyta</taxon>
        <taxon>Embryophyta</taxon>
        <taxon>Tracheophyta</taxon>
        <taxon>Spermatophyta</taxon>
        <taxon>Magnoliopsida</taxon>
        <taxon>eudicotyledons</taxon>
        <taxon>Gunneridae</taxon>
        <taxon>Pentapetalae</taxon>
        <taxon>asterids</taxon>
        <taxon>campanulids</taxon>
        <taxon>Asterales</taxon>
        <taxon>Asteraceae</taxon>
        <taxon>Cichorioideae</taxon>
        <taxon>Cichorieae</taxon>
        <taxon>Lactucinae</taxon>
        <taxon>Lactuca</taxon>
    </lineage>
</organism>
<proteinExistence type="predicted"/>
<protein>
    <submittedName>
        <fullName evidence="1">Uncharacterized protein</fullName>
    </submittedName>
</protein>
<accession>A0AA35Z0P5</accession>
<dbReference type="EMBL" id="OX465080">
    <property type="protein sequence ID" value="CAI9283282.1"/>
    <property type="molecule type" value="Genomic_DNA"/>
</dbReference>
<keyword evidence="2" id="KW-1185">Reference proteome</keyword>
<dbReference type="Proteomes" id="UP001177003">
    <property type="component" value="Chromosome 4"/>
</dbReference>